<evidence type="ECO:0000313" key="7">
    <source>
        <dbReference type="Proteomes" id="UP000011083"/>
    </source>
</evidence>
<dbReference type="KEGG" id="acan:ACA1_063910"/>
<dbReference type="InterPro" id="IPR008501">
    <property type="entry name" value="THOC7/Mft1"/>
</dbReference>
<comment type="subcellular location">
    <subcellularLocation>
        <location evidence="1">Nucleus</location>
    </subcellularLocation>
</comment>
<evidence type="ECO:0000313" key="6">
    <source>
        <dbReference type="EMBL" id="ELR17627.1"/>
    </source>
</evidence>
<evidence type="ECO:0000256" key="4">
    <source>
        <dbReference type="ARBA" id="ARBA00023242"/>
    </source>
</evidence>
<keyword evidence="7" id="KW-1185">Reference proteome</keyword>
<dbReference type="OMA" id="SHYAFGP"/>
<evidence type="ECO:0000256" key="3">
    <source>
        <dbReference type="ARBA" id="ARBA00023054"/>
    </source>
</evidence>
<dbReference type="RefSeq" id="XP_004339640.1">
    <property type="nucleotide sequence ID" value="XM_004339592.1"/>
</dbReference>
<dbReference type="GO" id="GO:0006397">
    <property type="term" value="P:mRNA processing"/>
    <property type="evidence" value="ECO:0007669"/>
    <property type="project" value="InterPro"/>
</dbReference>
<dbReference type="GO" id="GO:0000445">
    <property type="term" value="C:THO complex part of transcription export complex"/>
    <property type="evidence" value="ECO:0007669"/>
    <property type="project" value="InterPro"/>
</dbReference>
<dbReference type="GO" id="GO:0006406">
    <property type="term" value="P:mRNA export from nucleus"/>
    <property type="evidence" value="ECO:0007669"/>
    <property type="project" value="TreeGrafter"/>
</dbReference>
<accession>L8GXH2</accession>
<name>L8GXH2_ACACF</name>
<organism evidence="6 7">
    <name type="scientific">Acanthamoeba castellanii (strain ATCC 30010 / Neff)</name>
    <dbReference type="NCBI Taxonomy" id="1257118"/>
    <lineage>
        <taxon>Eukaryota</taxon>
        <taxon>Amoebozoa</taxon>
        <taxon>Discosea</taxon>
        <taxon>Longamoebia</taxon>
        <taxon>Centramoebida</taxon>
        <taxon>Acanthamoebidae</taxon>
        <taxon>Acanthamoeba</taxon>
    </lineage>
</organism>
<gene>
    <name evidence="6" type="ORF">ACA1_063910</name>
</gene>
<dbReference type="EMBL" id="KB007974">
    <property type="protein sequence ID" value="ELR17627.1"/>
    <property type="molecule type" value="Genomic_DNA"/>
</dbReference>
<dbReference type="Proteomes" id="UP000011083">
    <property type="component" value="Unassembled WGS sequence"/>
</dbReference>
<dbReference type="PANTHER" id="PTHR23405">
    <property type="entry name" value="MAINTENANCE OF KILLER 16 MAK16 PROTEIN-RELATED"/>
    <property type="match status" value="1"/>
</dbReference>
<keyword evidence="3" id="KW-0175">Coiled coil</keyword>
<keyword evidence="4" id="KW-0539">Nucleus</keyword>
<dbReference type="Pfam" id="PF05615">
    <property type="entry name" value="THOC7"/>
    <property type="match status" value="1"/>
</dbReference>
<dbReference type="AlphaFoldDB" id="L8GXH2"/>
<evidence type="ECO:0000256" key="5">
    <source>
        <dbReference type="SAM" id="MobiDB-lite"/>
    </source>
</evidence>
<dbReference type="GeneID" id="14917950"/>
<evidence type="ECO:0000256" key="1">
    <source>
        <dbReference type="ARBA" id="ARBA00004123"/>
    </source>
</evidence>
<feature type="compositionally biased region" description="Basic and acidic residues" evidence="5">
    <location>
        <begin position="194"/>
        <end position="207"/>
    </location>
</feature>
<protein>
    <submittedName>
        <fullName evidence="6">Tho complex subunit 7 protein</fullName>
    </submittedName>
</protein>
<reference evidence="6 7" key="1">
    <citation type="journal article" date="2013" name="Genome Biol.">
        <title>Genome of Acanthamoeba castellanii highlights extensive lateral gene transfer and early evolution of tyrosine kinase signaling.</title>
        <authorList>
            <person name="Clarke M."/>
            <person name="Lohan A.J."/>
            <person name="Liu B."/>
            <person name="Lagkouvardos I."/>
            <person name="Roy S."/>
            <person name="Zafar N."/>
            <person name="Bertelli C."/>
            <person name="Schilde C."/>
            <person name="Kianianmomeni A."/>
            <person name="Burglin T.R."/>
            <person name="Frech C."/>
            <person name="Turcotte B."/>
            <person name="Kopec K.O."/>
            <person name="Synnott J.M."/>
            <person name="Choo C."/>
            <person name="Paponov I."/>
            <person name="Finkler A."/>
            <person name="Soon Heng Tan C."/>
            <person name="Hutchins A.P."/>
            <person name="Weinmeier T."/>
            <person name="Rattei T."/>
            <person name="Chu J.S."/>
            <person name="Gimenez G."/>
            <person name="Irimia M."/>
            <person name="Rigden D.J."/>
            <person name="Fitzpatrick D.A."/>
            <person name="Lorenzo-Morales J."/>
            <person name="Bateman A."/>
            <person name="Chiu C.H."/>
            <person name="Tang P."/>
            <person name="Hegemann P."/>
            <person name="Fromm H."/>
            <person name="Raoult D."/>
            <person name="Greub G."/>
            <person name="Miranda-Saavedra D."/>
            <person name="Chen N."/>
            <person name="Nash P."/>
            <person name="Ginger M.L."/>
            <person name="Horn M."/>
            <person name="Schaap P."/>
            <person name="Caler L."/>
            <person name="Loftus B."/>
        </authorList>
    </citation>
    <scope>NUCLEOTIDE SEQUENCE [LARGE SCALE GENOMIC DNA]</scope>
    <source>
        <strain evidence="6 7">Neff</strain>
    </source>
</reference>
<evidence type="ECO:0000256" key="2">
    <source>
        <dbReference type="ARBA" id="ARBA00006482"/>
    </source>
</evidence>
<dbReference type="VEuPathDB" id="AmoebaDB:ACA1_063910"/>
<proteinExistence type="inferred from homology"/>
<comment type="similarity">
    <text evidence="2">Belongs to the THOC7 family.</text>
</comment>
<sequence>MGDRSKIREPSKELEDTAAIRNRLVVVNDRRVTTLTAKFFAFIRAAESDTTTLDEVELVEGQIQKEFDLFDISLDKLRATADANGRELQQYHSLHLQREGQIARAKEELVRLKTELEHEKRRRNHKEEYEAIAKIINQYPSRADTQRQLQALEDDLASLADAKQQIEDATQKRRKQFALLFDCIDDLQRALRAEGEEAKEDESRKESVATGKRKRPATEATDDTLKGKALADEPPAVSSSAETARKRVREVEMEEARDDETEPGEITTKGLPSCCLFLLSA</sequence>
<feature type="region of interest" description="Disordered" evidence="5">
    <location>
        <begin position="194"/>
        <end position="268"/>
    </location>
</feature>
<dbReference type="PANTHER" id="PTHR23405:SF5">
    <property type="entry name" value="THO COMPLEX SUBUNIT 7 HOMOLOG"/>
    <property type="match status" value="1"/>
</dbReference>
<feature type="compositionally biased region" description="Acidic residues" evidence="5">
    <location>
        <begin position="252"/>
        <end position="263"/>
    </location>
</feature>
<dbReference type="STRING" id="1257118.L8GXH2"/>